<accession>A0AAD9JNG1</accession>
<evidence type="ECO:0000256" key="4">
    <source>
        <dbReference type="ARBA" id="ARBA00022692"/>
    </source>
</evidence>
<keyword evidence="4" id="KW-0812">Transmembrane</keyword>
<reference evidence="11" key="1">
    <citation type="journal article" date="2023" name="Mol. Biol. Evol.">
        <title>Third-Generation Sequencing Reveals the Adaptive Role of the Epigenome in Three Deep-Sea Polychaetes.</title>
        <authorList>
            <person name="Perez M."/>
            <person name="Aroh O."/>
            <person name="Sun Y."/>
            <person name="Lan Y."/>
            <person name="Juniper S.K."/>
            <person name="Young C.R."/>
            <person name="Angers B."/>
            <person name="Qian P.Y."/>
        </authorList>
    </citation>
    <scope>NUCLEOTIDE SEQUENCE</scope>
    <source>
        <strain evidence="11">P08H-3</strain>
    </source>
</reference>
<evidence type="ECO:0000256" key="8">
    <source>
        <dbReference type="ARBA" id="ARBA00023136"/>
    </source>
</evidence>
<dbReference type="PROSITE" id="PS51450">
    <property type="entry name" value="LRR"/>
    <property type="match status" value="2"/>
</dbReference>
<dbReference type="EMBL" id="JAODUP010000225">
    <property type="protein sequence ID" value="KAK2155961.1"/>
    <property type="molecule type" value="Genomic_DNA"/>
</dbReference>
<evidence type="ECO:0000256" key="10">
    <source>
        <dbReference type="ARBA" id="ARBA00023303"/>
    </source>
</evidence>
<evidence type="ECO:0000256" key="3">
    <source>
        <dbReference type="ARBA" id="ARBA00022475"/>
    </source>
</evidence>
<dbReference type="InterPro" id="IPR001611">
    <property type="entry name" value="Leu-rich_rpt"/>
</dbReference>
<dbReference type="Pfam" id="PF13855">
    <property type="entry name" value="LRR_8"/>
    <property type="match status" value="1"/>
</dbReference>
<gene>
    <name evidence="11" type="ORF">LSH36_225g00004</name>
</gene>
<dbReference type="PANTHER" id="PTHR46473:SF10">
    <property type="entry name" value="LD45603P-RELATED"/>
    <property type="match status" value="1"/>
</dbReference>
<keyword evidence="5" id="KW-0732">Signal</keyword>
<dbReference type="GO" id="GO:0034220">
    <property type="term" value="P:monoatomic ion transmembrane transport"/>
    <property type="evidence" value="ECO:0007669"/>
    <property type="project" value="UniProtKB-KW"/>
</dbReference>
<evidence type="ECO:0000256" key="6">
    <source>
        <dbReference type="ARBA" id="ARBA00022989"/>
    </source>
</evidence>
<dbReference type="PANTHER" id="PTHR46473">
    <property type="entry name" value="GH08155P"/>
    <property type="match status" value="1"/>
</dbReference>
<keyword evidence="3" id="KW-1003">Cell membrane</keyword>
<dbReference type="AlphaFoldDB" id="A0AAD9JNG1"/>
<evidence type="ECO:0000256" key="7">
    <source>
        <dbReference type="ARBA" id="ARBA00023065"/>
    </source>
</evidence>
<proteinExistence type="predicted"/>
<dbReference type="InterPro" id="IPR051432">
    <property type="entry name" value="KCNMA1_auxiliary"/>
</dbReference>
<sequence>MSSSKLDSFPTDIPNNVEYVDLNDNTISTIDSVPDFQFLVNLSMAVNVLTEFPDLINISDTLCYLDLSSNMIESIHPDRLDQLRCLEVLSLSDNPLSAIPDVPGPSNTLYHLGLGYTNLDVFPLLTKLGRNIWTLYIHGTKIHTVPLLAFDYLPNLDYVLLFETRIRELPNLCHTQRKSAMSIDVSNMEFDCNLNFIWLKIATASKHIMMAADGPSCRRLDGVLVPWNDFSVNAVRISGAEKAYYTTLPEKTNFYCPLHVQQNVAATPIVCASYCLERLDCTLFATDGSHCVLTSLGSGNRTAFSNYDKWFIVNGK</sequence>
<evidence type="ECO:0000256" key="9">
    <source>
        <dbReference type="ARBA" id="ARBA00023157"/>
    </source>
</evidence>
<keyword evidence="9" id="KW-1015">Disulfide bond</keyword>
<dbReference type="SUPFAM" id="SSF52058">
    <property type="entry name" value="L domain-like"/>
    <property type="match status" value="1"/>
</dbReference>
<dbReference type="InterPro" id="IPR032675">
    <property type="entry name" value="LRR_dom_sf"/>
</dbReference>
<evidence type="ECO:0000256" key="1">
    <source>
        <dbReference type="ARBA" id="ARBA00004162"/>
    </source>
</evidence>
<keyword evidence="6" id="KW-1133">Transmembrane helix</keyword>
<evidence type="ECO:0000256" key="5">
    <source>
        <dbReference type="ARBA" id="ARBA00022729"/>
    </source>
</evidence>
<comment type="subcellular location">
    <subcellularLocation>
        <location evidence="1">Cell membrane</location>
        <topology evidence="1">Single-pass membrane protein</topology>
    </subcellularLocation>
</comment>
<dbReference type="Gene3D" id="3.80.10.10">
    <property type="entry name" value="Ribonuclease Inhibitor"/>
    <property type="match status" value="1"/>
</dbReference>
<organism evidence="11 12">
    <name type="scientific">Paralvinella palmiformis</name>
    <dbReference type="NCBI Taxonomy" id="53620"/>
    <lineage>
        <taxon>Eukaryota</taxon>
        <taxon>Metazoa</taxon>
        <taxon>Spiralia</taxon>
        <taxon>Lophotrochozoa</taxon>
        <taxon>Annelida</taxon>
        <taxon>Polychaeta</taxon>
        <taxon>Sedentaria</taxon>
        <taxon>Canalipalpata</taxon>
        <taxon>Terebellida</taxon>
        <taxon>Terebelliformia</taxon>
        <taxon>Alvinellidae</taxon>
        <taxon>Paralvinella</taxon>
    </lineage>
</organism>
<evidence type="ECO:0000256" key="2">
    <source>
        <dbReference type="ARBA" id="ARBA00022448"/>
    </source>
</evidence>
<keyword evidence="2" id="KW-0813">Transport</keyword>
<dbReference type="GO" id="GO:0005886">
    <property type="term" value="C:plasma membrane"/>
    <property type="evidence" value="ECO:0007669"/>
    <property type="project" value="UniProtKB-SubCell"/>
</dbReference>
<keyword evidence="8" id="KW-0472">Membrane</keyword>
<comment type="caution">
    <text evidence="11">The sequence shown here is derived from an EMBL/GenBank/DDBJ whole genome shotgun (WGS) entry which is preliminary data.</text>
</comment>
<evidence type="ECO:0000313" key="12">
    <source>
        <dbReference type="Proteomes" id="UP001208570"/>
    </source>
</evidence>
<dbReference type="Proteomes" id="UP001208570">
    <property type="component" value="Unassembled WGS sequence"/>
</dbReference>
<protein>
    <submittedName>
        <fullName evidence="11">Uncharacterized protein</fullName>
    </submittedName>
</protein>
<name>A0AAD9JNG1_9ANNE</name>
<keyword evidence="12" id="KW-1185">Reference proteome</keyword>
<keyword evidence="10" id="KW-0407">Ion channel</keyword>
<keyword evidence="7" id="KW-0406">Ion transport</keyword>
<evidence type="ECO:0000313" key="11">
    <source>
        <dbReference type="EMBL" id="KAK2155961.1"/>
    </source>
</evidence>